<dbReference type="EMBL" id="CAFBLP010000031">
    <property type="protein sequence ID" value="CAB4879788.1"/>
    <property type="molecule type" value="Genomic_DNA"/>
</dbReference>
<protein>
    <submittedName>
        <fullName evidence="3">Unannotated protein</fullName>
    </submittedName>
</protein>
<feature type="compositionally biased region" description="Polar residues" evidence="1">
    <location>
        <begin position="1"/>
        <end position="10"/>
    </location>
</feature>
<reference evidence="3" key="1">
    <citation type="submission" date="2020-05" db="EMBL/GenBank/DDBJ databases">
        <authorList>
            <person name="Chiriac C."/>
            <person name="Salcher M."/>
            <person name="Ghai R."/>
            <person name="Kavagutti S V."/>
        </authorList>
    </citation>
    <scope>NUCLEOTIDE SEQUENCE</scope>
</reference>
<keyword evidence="2" id="KW-1133">Transmembrane helix</keyword>
<feature type="region of interest" description="Disordered" evidence="1">
    <location>
        <begin position="1"/>
        <end position="26"/>
    </location>
</feature>
<dbReference type="AlphaFoldDB" id="A0A6J7EDK3"/>
<name>A0A6J7EDK3_9ZZZZ</name>
<feature type="transmembrane region" description="Helical" evidence="2">
    <location>
        <begin position="28"/>
        <end position="46"/>
    </location>
</feature>
<evidence type="ECO:0000313" key="3">
    <source>
        <dbReference type="EMBL" id="CAB4879788.1"/>
    </source>
</evidence>
<keyword evidence="2" id="KW-0472">Membrane</keyword>
<evidence type="ECO:0000256" key="2">
    <source>
        <dbReference type="SAM" id="Phobius"/>
    </source>
</evidence>
<keyword evidence="2" id="KW-0812">Transmembrane</keyword>
<feature type="transmembrane region" description="Helical" evidence="2">
    <location>
        <begin position="66"/>
        <end position="82"/>
    </location>
</feature>
<evidence type="ECO:0000256" key="1">
    <source>
        <dbReference type="SAM" id="MobiDB-lite"/>
    </source>
</evidence>
<proteinExistence type="predicted"/>
<gene>
    <name evidence="3" type="ORF">UFOPK3376_01391</name>
</gene>
<sequence>MTSNDSNDTTKFGGRHHSAKSGQSGPNLSLIAGAIIVVYVVVFFFTNSHMVMIDFVVYHKTLQTRWLILVCLVLGVLADRLVSRWWRNRRQKPDEKN</sequence>
<organism evidence="3">
    <name type="scientific">freshwater metagenome</name>
    <dbReference type="NCBI Taxonomy" id="449393"/>
    <lineage>
        <taxon>unclassified sequences</taxon>
        <taxon>metagenomes</taxon>
        <taxon>ecological metagenomes</taxon>
    </lineage>
</organism>
<accession>A0A6J7EDK3</accession>